<dbReference type="PANTHER" id="PTHR11827:SF72">
    <property type="entry name" value="GH08340P"/>
    <property type="match status" value="1"/>
</dbReference>
<dbReference type="AlphaFoldDB" id="A0A813DNB1"/>
<dbReference type="InterPro" id="IPR004842">
    <property type="entry name" value="SLC12A_fam"/>
</dbReference>
<dbReference type="Pfam" id="PF00324">
    <property type="entry name" value="AA_permease"/>
    <property type="match status" value="2"/>
</dbReference>
<sequence length="739" mass="81181">MGTVEAWEMAAPEYQLVKVGDINNIRFTGYIILTCAVLIIFAGIKYVSRVGSLFLMIVQFVIFCMYIGCFVGPGPNAPADYTVALQGGLSMDLSWTGPSSETFSNNWKEAWDAPQMAFPSDTTEWNFMNMMGLYFPCVTGIMAGANRSADLKDPTSSIPKGTLFAQISTSMIYFTFIFVFGAVAPRYGVMASTIGAGAIAADGTLPILKCFAASPGKEPRLALFASGCLCFAAISVGELNAIAPILTMFFLMCYTCVNMSCAICELVNDPSWRPTFRFYHWSVSLFAALLCVWMMFAMAPIVAAIAILFCATIFTYASYNSHNAKWGDGFQGMKFQLVKNILTRMELKAHTKNWRPQLLVIAEASINHDQTSDETAVTVDKPDLLKLASQLKNGRGFIILGGICCSKDVNLFSSDGLFMNPGKQQKIMDGLSLVPKLLKEYGIEGFGRIIHTDDHTAGLVSLIQNSGLGAFTPNSLLASWPSALALDTSDAGVKARSNLLSMVQVCEVFEKVLIIEKGKTWPLFDERIKGTIDIWWTFGGGGVLLLFPYLMSKHPVWAGCRARLFVLAGADDDLVQMQKELDMYVHDFRLPIEVHIKASTEKVLAVKTSHEELARTFSGNLVRTVSGADLAKTVSSWRERAHMENRDSKDPKTVLFLHHPVQLTLNIDCCPVEMAVASGLNELMLKISGDAELVVTNLPDMNPRQSALGYCQYVEELTKNMNRAVLLRGTNTEVITAFT</sequence>
<proteinExistence type="predicted"/>
<evidence type="ECO:0000313" key="8">
    <source>
        <dbReference type="EMBL" id="CAE8587147.1"/>
    </source>
</evidence>
<feature type="domain" description="Amino acid permease/ SLC12A" evidence="6">
    <location>
        <begin position="198"/>
        <end position="359"/>
    </location>
</feature>
<evidence type="ECO:0000256" key="1">
    <source>
        <dbReference type="ARBA" id="ARBA00004141"/>
    </source>
</evidence>
<reference evidence="8" key="1">
    <citation type="submission" date="2021-02" db="EMBL/GenBank/DDBJ databases">
        <authorList>
            <person name="Dougan E. K."/>
            <person name="Rhodes N."/>
            <person name="Thang M."/>
            <person name="Chan C."/>
        </authorList>
    </citation>
    <scope>NUCLEOTIDE SEQUENCE</scope>
</reference>
<keyword evidence="9" id="KW-1185">Reference proteome</keyword>
<gene>
    <name evidence="8" type="ORF">PGLA1383_LOCUS5989</name>
</gene>
<evidence type="ECO:0000313" key="9">
    <source>
        <dbReference type="Proteomes" id="UP000654075"/>
    </source>
</evidence>
<feature type="transmembrane region" description="Helical" evidence="5">
    <location>
        <begin position="242"/>
        <end position="266"/>
    </location>
</feature>
<evidence type="ECO:0000256" key="2">
    <source>
        <dbReference type="ARBA" id="ARBA00022692"/>
    </source>
</evidence>
<name>A0A813DNB1_POLGL</name>
<keyword evidence="3 5" id="KW-1133">Transmembrane helix</keyword>
<dbReference type="InterPro" id="IPR018491">
    <property type="entry name" value="SLC12_C"/>
</dbReference>
<dbReference type="GO" id="GO:0015377">
    <property type="term" value="F:chloride:monoatomic cation symporter activity"/>
    <property type="evidence" value="ECO:0007669"/>
    <property type="project" value="InterPro"/>
</dbReference>
<dbReference type="InterPro" id="IPR004841">
    <property type="entry name" value="AA-permease/SLC12A_dom"/>
</dbReference>
<protein>
    <submittedName>
        <fullName evidence="8">Uncharacterized protein</fullName>
    </submittedName>
</protein>
<dbReference type="GO" id="GO:0016020">
    <property type="term" value="C:membrane"/>
    <property type="evidence" value="ECO:0007669"/>
    <property type="project" value="UniProtKB-SubCell"/>
</dbReference>
<accession>A0A813DNB1</accession>
<dbReference type="OMA" id="FIEGIYC"/>
<dbReference type="PANTHER" id="PTHR11827">
    <property type="entry name" value="SOLUTE CARRIER FAMILY 12, CATION COTRANSPORTERS"/>
    <property type="match status" value="1"/>
</dbReference>
<dbReference type="Gene3D" id="1.20.1740.10">
    <property type="entry name" value="Amino acid/polyamine transporter I"/>
    <property type="match status" value="1"/>
</dbReference>
<dbReference type="OrthoDB" id="415740at2759"/>
<keyword evidence="2 5" id="KW-0812">Transmembrane</keyword>
<feature type="transmembrane region" description="Helical" evidence="5">
    <location>
        <begin position="27"/>
        <end position="46"/>
    </location>
</feature>
<comment type="caution">
    <text evidence="8">The sequence shown here is derived from an EMBL/GenBank/DDBJ whole genome shotgun (WGS) entry which is preliminary data.</text>
</comment>
<feature type="transmembrane region" description="Helical" evidence="5">
    <location>
        <begin position="53"/>
        <end position="73"/>
    </location>
</feature>
<comment type="subcellular location">
    <subcellularLocation>
        <location evidence="1">Membrane</location>
        <topology evidence="1">Multi-pass membrane protein</topology>
    </subcellularLocation>
</comment>
<feature type="domain" description="Amino acid permease/ SLC12A" evidence="6">
    <location>
        <begin position="19"/>
        <end position="186"/>
    </location>
</feature>
<evidence type="ECO:0000259" key="7">
    <source>
        <dbReference type="Pfam" id="PF03522"/>
    </source>
</evidence>
<feature type="domain" description="SLC12A transporter C-terminal" evidence="7">
    <location>
        <begin position="524"/>
        <end position="738"/>
    </location>
</feature>
<feature type="transmembrane region" description="Helical" evidence="5">
    <location>
        <begin position="163"/>
        <end position="183"/>
    </location>
</feature>
<dbReference type="Pfam" id="PF03522">
    <property type="entry name" value="SLC12"/>
    <property type="match status" value="1"/>
</dbReference>
<dbReference type="EMBL" id="CAJNNV010002412">
    <property type="protein sequence ID" value="CAE8587147.1"/>
    <property type="molecule type" value="Genomic_DNA"/>
</dbReference>
<organism evidence="8 9">
    <name type="scientific">Polarella glacialis</name>
    <name type="common">Dinoflagellate</name>
    <dbReference type="NCBI Taxonomy" id="89957"/>
    <lineage>
        <taxon>Eukaryota</taxon>
        <taxon>Sar</taxon>
        <taxon>Alveolata</taxon>
        <taxon>Dinophyceae</taxon>
        <taxon>Suessiales</taxon>
        <taxon>Suessiaceae</taxon>
        <taxon>Polarella</taxon>
    </lineage>
</organism>
<evidence type="ECO:0000256" key="4">
    <source>
        <dbReference type="ARBA" id="ARBA00023136"/>
    </source>
</evidence>
<evidence type="ECO:0000259" key="6">
    <source>
        <dbReference type="Pfam" id="PF00324"/>
    </source>
</evidence>
<evidence type="ECO:0000256" key="3">
    <source>
        <dbReference type="ARBA" id="ARBA00022989"/>
    </source>
</evidence>
<dbReference type="Proteomes" id="UP000654075">
    <property type="component" value="Unassembled WGS sequence"/>
</dbReference>
<evidence type="ECO:0000256" key="5">
    <source>
        <dbReference type="SAM" id="Phobius"/>
    </source>
</evidence>
<keyword evidence="4 5" id="KW-0472">Membrane</keyword>
<feature type="transmembrane region" description="Helical" evidence="5">
    <location>
        <begin position="125"/>
        <end position="143"/>
    </location>
</feature>